<keyword evidence="5" id="KW-0997">Cell inner membrane</keyword>
<dbReference type="GO" id="GO:0043190">
    <property type="term" value="C:ATP-binding cassette (ABC) transporter complex"/>
    <property type="evidence" value="ECO:0007669"/>
    <property type="project" value="InterPro"/>
</dbReference>
<keyword evidence="4" id="KW-1003">Cell membrane</keyword>
<evidence type="ECO:0000256" key="8">
    <source>
        <dbReference type="ARBA" id="ARBA00022989"/>
    </source>
</evidence>
<dbReference type="SUPFAM" id="SSF161098">
    <property type="entry name" value="MetI-like"/>
    <property type="match status" value="1"/>
</dbReference>
<evidence type="ECO:0000256" key="1">
    <source>
        <dbReference type="ARBA" id="ARBA00004429"/>
    </source>
</evidence>
<sequence>MDFSIILNEWPVYWQGLYTTVWLVALALVLGLLIAVPMGIMRNSGNWLLKGPAWAYIYFFRGTPLLVQLFLIYYGAGQWQWLKESAAWEWFSQAWFCAVLAFTLNTGAYTAEIIRGAINAMPRGEIEAAYAFGMSRLTTLRRVILPNSFRRALPAYSNEVIFMLHGSAVAGVITIVDLTGAARIVNSRYYSPFEAFLAAGLLYMCLTFLLVWGFRRLEHRWFRHLRPRKA</sequence>
<proteinExistence type="inferred from homology"/>
<dbReference type="PANTHER" id="PTHR30614:SF10">
    <property type="entry name" value="ARGININE ABC TRANSPORTER PERMEASE PROTEIN ARTM"/>
    <property type="match status" value="1"/>
</dbReference>
<keyword evidence="8 11" id="KW-1133">Transmembrane helix</keyword>
<dbReference type="Pfam" id="PF00528">
    <property type="entry name" value="BPD_transp_1"/>
    <property type="match status" value="1"/>
</dbReference>
<dbReference type="KEGG" id="ope:PU634_02815"/>
<name>A0AA50KQN0_9GAMM</name>
<comment type="subcellular location">
    <subcellularLocation>
        <location evidence="1">Cell inner membrane</location>
        <topology evidence="1">Multi-pass membrane protein</topology>
    </subcellularLocation>
    <subcellularLocation>
        <location evidence="11">Cell membrane</location>
        <topology evidence="11">Multi-pass membrane protein</topology>
    </subcellularLocation>
</comment>
<evidence type="ECO:0000256" key="7">
    <source>
        <dbReference type="ARBA" id="ARBA00022970"/>
    </source>
</evidence>
<evidence type="ECO:0000256" key="4">
    <source>
        <dbReference type="ARBA" id="ARBA00022475"/>
    </source>
</evidence>
<keyword evidence="7" id="KW-0029">Amino-acid transport</keyword>
<dbReference type="PANTHER" id="PTHR30614">
    <property type="entry name" value="MEMBRANE COMPONENT OF AMINO ACID ABC TRANSPORTER"/>
    <property type="match status" value="1"/>
</dbReference>
<evidence type="ECO:0000256" key="6">
    <source>
        <dbReference type="ARBA" id="ARBA00022692"/>
    </source>
</evidence>
<protein>
    <recommendedName>
        <fullName evidence="10">Arginine ABC transporter permease protein ArtM</fullName>
    </recommendedName>
</protein>
<evidence type="ECO:0000313" key="13">
    <source>
        <dbReference type="EMBL" id="WMC11315.1"/>
    </source>
</evidence>
<feature type="transmembrane region" description="Helical" evidence="11">
    <location>
        <begin position="20"/>
        <end position="41"/>
    </location>
</feature>
<accession>A0AA50KQN0</accession>
<dbReference type="InterPro" id="IPR000515">
    <property type="entry name" value="MetI-like"/>
</dbReference>
<dbReference type="AlphaFoldDB" id="A0AA50KQN0"/>
<dbReference type="CDD" id="cd06261">
    <property type="entry name" value="TM_PBP2"/>
    <property type="match status" value="1"/>
</dbReference>
<evidence type="ECO:0000256" key="3">
    <source>
        <dbReference type="ARBA" id="ARBA00022448"/>
    </source>
</evidence>
<evidence type="ECO:0000259" key="12">
    <source>
        <dbReference type="PROSITE" id="PS50928"/>
    </source>
</evidence>
<dbReference type="Proteomes" id="UP001223802">
    <property type="component" value="Chromosome"/>
</dbReference>
<dbReference type="GO" id="GO:0006865">
    <property type="term" value="P:amino acid transport"/>
    <property type="evidence" value="ECO:0007669"/>
    <property type="project" value="UniProtKB-KW"/>
</dbReference>
<reference evidence="13 14" key="1">
    <citation type="submission" date="2023-02" db="EMBL/GenBank/DDBJ databases">
        <title>Complete genome sequence of a novel bacterium Oceanimonas sp. NTOU-MSR1 isolated from marine coast sediment.</title>
        <authorList>
            <person name="Yang H.-T."/>
            <person name="Chen Y.-L."/>
            <person name="Ho Y.-N."/>
        </authorList>
    </citation>
    <scope>NUCLEOTIDE SEQUENCE [LARGE SCALE GENOMIC DNA]</scope>
    <source>
        <strain evidence="13 14">NTOU-MSR1</strain>
    </source>
</reference>
<dbReference type="EMBL" id="CP118224">
    <property type="protein sequence ID" value="WMC11315.1"/>
    <property type="molecule type" value="Genomic_DNA"/>
</dbReference>
<organism evidence="13 14">
    <name type="scientific">Oceanimonas pelagia</name>
    <dbReference type="NCBI Taxonomy" id="3028314"/>
    <lineage>
        <taxon>Bacteria</taxon>
        <taxon>Pseudomonadati</taxon>
        <taxon>Pseudomonadota</taxon>
        <taxon>Gammaproteobacteria</taxon>
        <taxon>Aeromonadales</taxon>
        <taxon>Aeromonadaceae</taxon>
        <taxon>Oceanimonas</taxon>
    </lineage>
</organism>
<keyword evidence="9 11" id="KW-0472">Membrane</keyword>
<feature type="transmembrane region" description="Helical" evidence="11">
    <location>
        <begin position="160"/>
        <end position="184"/>
    </location>
</feature>
<evidence type="ECO:0000313" key="14">
    <source>
        <dbReference type="Proteomes" id="UP001223802"/>
    </source>
</evidence>
<evidence type="ECO:0000256" key="5">
    <source>
        <dbReference type="ARBA" id="ARBA00022519"/>
    </source>
</evidence>
<dbReference type="PROSITE" id="PS50928">
    <property type="entry name" value="ABC_TM1"/>
    <property type="match status" value="1"/>
</dbReference>
<dbReference type="InterPro" id="IPR035906">
    <property type="entry name" value="MetI-like_sf"/>
</dbReference>
<dbReference type="RefSeq" id="WP_306762560.1">
    <property type="nucleotide sequence ID" value="NZ_CP118224.1"/>
</dbReference>
<keyword evidence="6 11" id="KW-0812">Transmembrane</keyword>
<evidence type="ECO:0000256" key="10">
    <source>
        <dbReference type="ARBA" id="ARBA00040319"/>
    </source>
</evidence>
<dbReference type="InterPro" id="IPR043429">
    <property type="entry name" value="ArtM/GltK/GlnP/TcyL/YhdX-like"/>
</dbReference>
<feature type="transmembrane region" description="Helical" evidence="11">
    <location>
        <begin position="93"/>
        <end position="114"/>
    </location>
</feature>
<evidence type="ECO:0000256" key="2">
    <source>
        <dbReference type="ARBA" id="ARBA00010072"/>
    </source>
</evidence>
<feature type="transmembrane region" description="Helical" evidence="11">
    <location>
        <begin position="53"/>
        <end position="73"/>
    </location>
</feature>
<keyword evidence="3 11" id="KW-0813">Transport</keyword>
<evidence type="ECO:0000256" key="9">
    <source>
        <dbReference type="ARBA" id="ARBA00023136"/>
    </source>
</evidence>
<feature type="domain" description="ABC transmembrane type-1" evidence="12">
    <location>
        <begin position="17"/>
        <end position="214"/>
    </location>
</feature>
<dbReference type="InterPro" id="IPR010065">
    <property type="entry name" value="AA_ABC_transptr_permease_3TM"/>
</dbReference>
<keyword evidence="14" id="KW-1185">Reference proteome</keyword>
<comment type="similarity">
    <text evidence="2">Belongs to the binding-protein-dependent transport system permease family. HisMQ subfamily.</text>
</comment>
<dbReference type="GO" id="GO:0022857">
    <property type="term" value="F:transmembrane transporter activity"/>
    <property type="evidence" value="ECO:0007669"/>
    <property type="project" value="InterPro"/>
</dbReference>
<dbReference type="Gene3D" id="1.10.3720.10">
    <property type="entry name" value="MetI-like"/>
    <property type="match status" value="1"/>
</dbReference>
<evidence type="ECO:0000256" key="11">
    <source>
        <dbReference type="RuleBase" id="RU363032"/>
    </source>
</evidence>
<gene>
    <name evidence="13" type="ORF">PU634_02815</name>
</gene>
<dbReference type="NCBIfam" id="TIGR01726">
    <property type="entry name" value="HEQRo_perm_3TM"/>
    <property type="match status" value="1"/>
</dbReference>
<feature type="transmembrane region" description="Helical" evidence="11">
    <location>
        <begin position="196"/>
        <end position="214"/>
    </location>
</feature>